<comment type="caution">
    <text evidence="1">The sequence shown here is derived from an EMBL/GenBank/DDBJ whole genome shotgun (WGS) entry which is preliminary data.</text>
</comment>
<keyword evidence="2" id="KW-1185">Reference proteome</keyword>
<evidence type="ECO:0000313" key="2">
    <source>
        <dbReference type="Proteomes" id="UP001417504"/>
    </source>
</evidence>
<gene>
    <name evidence="1" type="ORF">Sjap_001575</name>
</gene>
<organism evidence="1 2">
    <name type="scientific">Stephania japonica</name>
    <dbReference type="NCBI Taxonomy" id="461633"/>
    <lineage>
        <taxon>Eukaryota</taxon>
        <taxon>Viridiplantae</taxon>
        <taxon>Streptophyta</taxon>
        <taxon>Embryophyta</taxon>
        <taxon>Tracheophyta</taxon>
        <taxon>Spermatophyta</taxon>
        <taxon>Magnoliopsida</taxon>
        <taxon>Ranunculales</taxon>
        <taxon>Menispermaceae</taxon>
        <taxon>Menispermoideae</taxon>
        <taxon>Cissampelideae</taxon>
        <taxon>Stephania</taxon>
    </lineage>
</organism>
<reference evidence="1 2" key="1">
    <citation type="submission" date="2024-01" db="EMBL/GenBank/DDBJ databases">
        <title>Genome assemblies of Stephania.</title>
        <authorList>
            <person name="Yang L."/>
        </authorList>
    </citation>
    <scope>NUCLEOTIDE SEQUENCE [LARGE SCALE GENOMIC DNA]</scope>
    <source>
        <strain evidence="1">QJT</strain>
        <tissue evidence="1">Leaf</tissue>
    </source>
</reference>
<dbReference type="AlphaFoldDB" id="A0AAP0KMS0"/>
<sequence>MHSRERRKNVAETECLFADSASLICASQYDEDSSLLSLQLLQFSALWYGVPGIFELITNNGVCSILASCSVSPTFRTSFAFSGSSKHTFPLL</sequence>
<proteinExistence type="predicted"/>
<name>A0AAP0KMS0_9MAGN</name>
<protein>
    <submittedName>
        <fullName evidence="1">Uncharacterized protein</fullName>
    </submittedName>
</protein>
<accession>A0AAP0KMS0</accession>
<dbReference type="Proteomes" id="UP001417504">
    <property type="component" value="Unassembled WGS sequence"/>
</dbReference>
<dbReference type="EMBL" id="JBBNAE010000001">
    <property type="protein sequence ID" value="KAK9154095.1"/>
    <property type="molecule type" value="Genomic_DNA"/>
</dbReference>
<evidence type="ECO:0000313" key="1">
    <source>
        <dbReference type="EMBL" id="KAK9154095.1"/>
    </source>
</evidence>